<dbReference type="AlphaFoldDB" id="A0AAD8L0S0"/>
<proteinExistence type="predicted"/>
<gene>
    <name evidence="1" type="ORF">QVD17_09005</name>
</gene>
<dbReference type="EMBL" id="JAUHHV010000002">
    <property type="protein sequence ID" value="KAK1432114.1"/>
    <property type="molecule type" value="Genomic_DNA"/>
</dbReference>
<keyword evidence="2" id="KW-1185">Reference proteome</keyword>
<sequence length="105" mass="11742">MIGETLITTNPFSPSPHITFSSQHLTHLPPSFSSPLFEPLLLKLPLYTTIVHFTKPGGDFGFGFHLSFSLDYSLTQICNEAKVLLEQGSVEHDTQMTSSRYNLEN</sequence>
<organism evidence="1 2">
    <name type="scientific">Tagetes erecta</name>
    <name type="common">African marigold</name>
    <dbReference type="NCBI Taxonomy" id="13708"/>
    <lineage>
        <taxon>Eukaryota</taxon>
        <taxon>Viridiplantae</taxon>
        <taxon>Streptophyta</taxon>
        <taxon>Embryophyta</taxon>
        <taxon>Tracheophyta</taxon>
        <taxon>Spermatophyta</taxon>
        <taxon>Magnoliopsida</taxon>
        <taxon>eudicotyledons</taxon>
        <taxon>Gunneridae</taxon>
        <taxon>Pentapetalae</taxon>
        <taxon>asterids</taxon>
        <taxon>campanulids</taxon>
        <taxon>Asterales</taxon>
        <taxon>Asteraceae</taxon>
        <taxon>Asteroideae</taxon>
        <taxon>Heliantheae alliance</taxon>
        <taxon>Tageteae</taxon>
        <taxon>Tagetes</taxon>
    </lineage>
</organism>
<dbReference type="Proteomes" id="UP001229421">
    <property type="component" value="Unassembled WGS sequence"/>
</dbReference>
<evidence type="ECO:0000313" key="1">
    <source>
        <dbReference type="EMBL" id="KAK1432114.1"/>
    </source>
</evidence>
<name>A0AAD8L0S0_TARER</name>
<evidence type="ECO:0000313" key="2">
    <source>
        <dbReference type="Proteomes" id="UP001229421"/>
    </source>
</evidence>
<reference evidence="1" key="1">
    <citation type="journal article" date="2023" name="bioRxiv">
        <title>Improved chromosome-level genome assembly for marigold (Tagetes erecta).</title>
        <authorList>
            <person name="Jiang F."/>
            <person name="Yuan L."/>
            <person name="Wang S."/>
            <person name="Wang H."/>
            <person name="Xu D."/>
            <person name="Wang A."/>
            <person name="Fan W."/>
        </authorList>
    </citation>
    <scope>NUCLEOTIDE SEQUENCE</scope>
    <source>
        <strain evidence="1">WSJ</strain>
        <tissue evidence="1">Leaf</tissue>
    </source>
</reference>
<protein>
    <submittedName>
        <fullName evidence="1">Uncharacterized protein</fullName>
    </submittedName>
</protein>
<comment type="caution">
    <text evidence="1">The sequence shown here is derived from an EMBL/GenBank/DDBJ whole genome shotgun (WGS) entry which is preliminary data.</text>
</comment>
<accession>A0AAD8L0S0</accession>